<dbReference type="InterPro" id="IPR052336">
    <property type="entry name" value="MlaD_Phospholipid_Transporter"/>
</dbReference>
<evidence type="ECO:0000259" key="3">
    <source>
        <dbReference type="Pfam" id="PF02470"/>
    </source>
</evidence>
<evidence type="ECO:0000313" key="5">
    <source>
        <dbReference type="EMBL" id="MBB3087693.1"/>
    </source>
</evidence>
<sequence>MTQTLSRDSVEHHVPAPHKRSAAALAWGRQKGKVLGVVFIALVLAALALTWAQFTNKFGDFEEITLKADRIGLQLPDRADVKVRGLIVGEVLEMKPTDEGAELTLGLFPEEISKVHPDVTGAILPKTLFGQKYVSLVPPDTEFTEPIQAGAVIEKTRMATEVQAVLRDLYPLLRTIQPADLNNTLNALATALEGRGDKLGESLDTLDSYLKRLNPEIPALIEDLELATEVSGTYQAVLPEIGQILRNTIVTATTLEDREVQLNKMLTDVTAFSNTADGFLDENGDTLIQLGEVGRPVTQALARYAPVFPCLIGGMDVLTDEFTEVFRNYTVHITLETLPHLTRPYSTKDKPRYGEDSGPQCGELPNASWTQDKPFAPFPNKDDGVDEPTGKGVMRSATGTTEYSALSYVGTSAEADVINELFAPGMGMSADEVPDLGALMLGPAARGAAVSYE</sequence>
<comment type="caution">
    <text evidence="5">The sequence shown here is derived from an EMBL/GenBank/DDBJ whole genome shotgun (WGS) entry which is preliminary data.</text>
</comment>
<keyword evidence="2" id="KW-0812">Transmembrane</keyword>
<protein>
    <submittedName>
        <fullName evidence="5">Phospholipid/cholesterol/gamma-HCH transport system substrate-binding protein</fullName>
    </submittedName>
</protein>
<dbReference type="AlphaFoldDB" id="A0A7W5A1D4"/>
<keyword evidence="2" id="KW-0472">Membrane</keyword>
<evidence type="ECO:0000313" key="6">
    <source>
        <dbReference type="Proteomes" id="UP000577707"/>
    </source>
</evidence>
<dbReference type="EMBL" id="JACHXG010000001">
    <property type="protein sequence ID" value="MBB3087693.1"/>
    <property type="molecule type" value="Genomic_DNA"/>
</dbReference>
<dbReference type="InterPro" id="IPR003399">
    <property type="entry name" value="Mce/MlaD"/>
</dbReference>
<evidence type="ECO:0000256" key="2">
    <source>
        <dbReference type="SAM" id="Phobius"/>
    </source>
</evidence>
<feature type="region of interest" description="Disordered" evidence="1">
    <location>
        <begin position="344"/>
        <end position="396"/>
    </location>
</feature>
<dbReference type="Pfam" id="PF11887">
    <property type="entry name" value="Mce4_CUP1"/>
    <property type="match status" value="1"/>
</dbReference>
<keyword evidence="6" id="KW-1185">Reference proteome</keyword>
<reference evidence="5 6" key="1">
    <citation type="submission" date="2020-08" db="EMBL/GenBank/DDBJ databases">
        <title>Genomic Encyclopedia of Type Strains, Phase III (KMG-III): the genomes of soil and plant-associated and newly described type strains.</title>
        <authorList>
            <person name="Whitman W."/>
        </authorList>
    </citation>
    <scope>NUCLEOTIDE SEQUENCE [LARGE SCALE GENOMIC DNA]</scope>
    <source>
        <strain evidence="5 6">CECT 3302</strain>
    </source>
</reference>
<keyword evidence="2" id="KW-1133">Transmembrane helix</keyword>
<dbReference type="PANTHER" id="PTHR33371">
    <property type="entry name" value="INTERMEMBRANE PHOSPHOLIPID TRANSPORT SYSTEM BINDING PROTEIN MLAD-RELATED"/>
    <property type="match status" value="1"/>
</dbReference>
<dbReference type="Pfam" id="PF02470">
    <property type="entry name" value="MlaD"/>
    <property type="match status" value="1"/>
</dbReference>
<evidence type="ECO:0000256" key="1">
    <source>
        <dbReference type="SAM" id="MobiDB-lite"/>
    </source>
</evidence>
<dbReference type="InterPro" id="IPR024516">
    <property type="entry name" value="Mce_C"/>
</dbReference>
<proteinExistence type="predicted"/>
<dbReference type="NCBIfam" id="TIGR00996">
    <property type="entry name" value="Mtu_fam_mce"/>
    <property type="match status" value="1"/>
</dbReference>
<feature type="transmembrane region" description="Helical" evidence="2">
    <location>
        <begin position="34"/>
        <end position="54"/>
    </location>
</feature>
<dbReference type="GO" id="GO:0005576">
    <property type="term" value="C:extracellular region"/>
    <property type="evidence" value="ECO:0007669"/>
    <property type="project" value="TreeGrafter"/>
</dbReference>
<evidence type="ECO:0000259" key="4">
    <source>
        <dbReference type="Pfam" id="PF11887"/>
    </source>
</evidence>
<name>A0A7W5A1D4_9ACTN</name>
<dbReference type="Proteomes" id="UP000577707">
    <property type="component" value="Unassembled WGS sequence"/>
</dbReference>
<dbReference type="InterPro" id="IPR005693">
    <property type="entry name" value="Mce"/>
</dbReference>
<dbReference type="PANTHER" id="PTHR33371:SF19">
    <property type="entry name" value="MCE-FAMILY PROTEIN MCE4A"/>
    <property type="match status" value="1"/>
</dbReference>
<dbReference type="GO" id="GO:0051701">
    <property type="term" value="P:biological process involved in interaction with host"/>
    <property type="evidence" value="ECO:0007669"/>
    <property type="project" value="TreeGrafter"/>
</dbReference>
<organism evidence="5 6">
    <name type="scientific">Nocardioides albus</name>
    <dbReference type="NCBI Taxonomy" id="1841"/>
    <lineage>
        <taxon>Bacteria</taxon>
        <taxon>Bacillati</taxon>
        <taxon>Actinomycetota</taxon>
        <taxon>Actinomycetes</taxon>
        <taxon>Propionibacteriales</taxon>
        <taxon>Nocardioidaceae</taxon>
        <taxon>Nocardioides</taxon>
    </lineage>
</organism>
<feature type="domain" description="Mammalian cell entry C-terminal" evidence="4">
    <location>
        <begin position="145"/>
        <end position="359"/>
    </location>
</feature>
<accession>A0A7W5A1D4</accession>
<feature type="compositionally biased region" description="Basic and acidic residues" evidence="1">
    <location>
        <begin position="346"/>
        <end position="355"/>
    </location>
</feature>
<gene>
    <name evidence="5" type="ORF">FHS12_000616</name>
</gene>
<feature type="domain" description="Mce/MlaD" evidence="3">
    <location>
        <begin position="63"/>
        <end position="139"/>
    </location>
</feature>
<dbReference type="RefSeq" id="WP_229788249.1">
    <property type="nucleotide sequence ID" value="NZ_BMQT01000001.1"/>
</dbReference>